<feature type="domain" description="Pyrrolo-quinoline quinone repeat" evidence="3">
    <location>
        <begin position="241"/>
        <end position="333"/>
    </location>
</feature>
<dbReference type="InterPro" id="IPR015943">
    <property type="entry name" value="WD40/YVTN_repeat-like_dom_sf"/>
</dbReference>
<comment type="caution">
    <text evidence="4">The sequence shown here is derived from an EMBL/GenBank/DDBJ whole genome shotgun (WGS) entry which is preliminary data.</text>
</comment>
<feature type="domain" description="Pyrrolo-quinoline quinone repeat" evidence="3">
    <location>
        <begin position="426"/>
        <end position="482"/>
    </location>
</feature>
<feature type="transmembrane region" description="Helical" evidence="2">
    <location>
        <begin position="195"/>
        <end position="220"/>
    </location>
</feature>
<dbReference type="RefSeq" id="WP_379528909.1">
    <property type="nucleotide sequence ID" value="NZ_JBHSBI010000007.1"/>
</dbReference>
<evidence type="ECO:0000256" key="1">
    <source>
        <dbReference type="SAM" id="MobiDB-lite"/>
    </source>
</evidence>
<feature type="compositionally biased region" description="Gly residues" evidence="1">
    <location>
        <begin position="163"/>
        <end position="172"/>
    </location>
</feature>
<proteinExistence type="predicted"/>
<dbReference type="Gene3D" id="2.130.10.10">
    <property type="entry name" value="YVTN repeat-like/Quinoprotein amine dehydrogenase"/>
    <property type="match status" value="1"/>
</dbReference>
<keyword evidence="2" id="KW-0472">Membrane</keyword>
<dbReference type="Pfam" id="PF13360">
    <property type="entry name" value="PQQ_2"/>
    <property type="match status" value="2"/>
</dbReference>
<accession>A0ABV8G950</accession>
<dbReference type="Proteomes" id="UP001595851">
    <property type="component" value="Unassembled WGS sequence"/>
</dbReference>
<protein>
    <submittedName>
        <fullName evidence="4">PQQ-binding-like beta-propeller repeat protein</fullName>
    </submittedName>
</protein>
<feature type="transmembrane region" description="Helical" evidence="2">
    <location>
        <begin position="120"/>
        <end position="140"/>
    </location>
</feature>
<feature type="transmembrane region" description="Helical" evidence="2">
    <location>
        <begin position="37"/>
        <end position="62"/>
    </location>
</feature>
<evidence type="ECO:0000313" key="4">
    <source>
        <dbReference type="EMBL" id="MFC4008847.1"/>
    </source>
</evidence>
<keyword evidence="2" id="KW-0812">Transmembrane</keyword>
<dbReference type="InterPro" id="IPR002372">
    <property type="entry name" value="PQQ_rpt_dom"/>
</dbReference>
<keyword evidence="2" id="KW-1133">Transmembrane helix</keyword>
<evidence type="ECO:0000259" key="3">
    <source>
        <dbReference type="Pfam" id="PF13360"/>
    </source>
</evidence>
<organism evidence="4 5">
    <name type="scientific">Nonomuraea purpurea</name>
    <dbReference type="NCBI Taxonomy" id="1849276"/>
    <lineage>
        <taxon>Bacteria</taxon>
        <taxon>Bacillati</taxon>
        <taxon>Actinomycetota</taxon>
        <taxon>Actinomycetes</taxon>
        <taxon>Streptosporangiales</taxon>
        <taxon>Streptosporangiaceae</taxon>
        <taxon>Nonomuraea</taxon>
    </lineage>
</organism>
<dbReference type="EMBL" id="JBHSBI010000007">
    <property type="protein sequence ID" value="MFC4008847.1"/>
    <property type="molecule type" value="Genomic_DNA"/>
</dbReference>
<dbReference type="SUPFAM" id="SSF50998">
    <property type="entry name" value="Quinoprotein alcohol dehydrogenase-like"/>
    <property type="match status" value="1"/>
</dbReference>
<dbReference type="InterPro" id="IPR011047">
    <property type="entry name" value="Quinoprotein_ADH-like_sf"/>
</dbReference>
<feature type="transmembrane region" description="Helical" evidence="2">
    <location>
        <begin position="90"/>
        <end position="108"/>
    </location>
</feature>
<feature type="transmembrane region" description="Helical" evidence="2">
    <location>
        <begin position="7"/>
        <end position="25"/>
    </location>
</feature>
<feature type="region of interest" description="Disordered" evidence="1">
    <location>
        <begin position="157"/>
        <end position="180"/>
    </location>
</feature>
<gene>
    <name evidence="4" type="ORF">ACFOY2_16570</name>
</gene>
<evidence type="ECO:0000256" key="2">
    <source>
        <dbReference type="SAM" id="Phobius"/>
    </source>
</evidence>
<sequence>MITRWPWFGAGVTAAGIAVTGWAYADWLSAPSEPGQPVVAGLVFGLGVLMMIPLVLTLVSAFRYAWRRESLRDFELDLLNREISYARRQAWRRAVLQAVLGAYGWSQAPAAFEDGFPELGVVGFAAGQTVVVAGLVVAAIRLRGTAWMEQSVGGAAPATAAGAGPGSPGGADEGVEPGASVGAGRGKWPVRVVHVVAGAVGGLGVGAVAVLAAFLAVTLLPVDAVTAERAVKPSAAIPAAVSRVAWEWEAPSLIQNAVPAGPGVVVRVRDGVVALDTATGLPRWHYRRPGAYAGQLFGAPDGGTVIVTFSVTNDSTRVVTLDAYTGKVRSQRDRSAGGMGGFHGVALTSRGFAQQSGPSELVGFDLDEHRVRWLYELPDDCRFAGDSKFARYVALRDVIAVMLMCRPDENLHVPCPRDDEVDMKIRVVALDPADGRQVWRQEHLTSADPSSLDIRAAADGDALAVLTGGQDFLLSQADGKVIGDLDLDALPYHLEEQRTAFDGYVGFGADGLLTTDRKKPGPKSYRWEPFGAGEQKQVSLPKPPDLSQWTDTLPLRDVLLWTIPLMRGKETASMTVVATRWDTGETVRFPDVVEFVYHRGEGRLPWPRGAPLLETPGAITVVQGDGSKVVGLAG</sequence>
<name>A0ABV8G950_9ACTN</name>
<evidence type="ECO:0000313" key="5">
    <source>
        <dbReference type="Proteomes" id="UP001595851"/>
    </source>
</evidence>
<reference evidence="5" key="1">
    <citation type="journal article" date="2019" name="Int. J. Syst. Evol. Microbiol.">
        <title>The Global Catalogue of Microorganisms (GCM) 10K type strain sequencing project: providing services to taxonomists for standard genome sequencing and annotation.</title>
        <authorList>
            <consortium name="The Broad Institute Genomics Platform"/>
            <consortium name="The Broad Institute Genome Sequencing Center for Infectious Disease"/>
            <person name="Wu L."/>
            <person name="Ma J."/>
        </authorList>
    </citation>
    <scope>NUCLEOTIDE SEQUENCE [LARGE SCALE GENOMIC DNA]</scope>
    <source>
        <strain evidence="5">TBRC 1276</strain>
    </source>
</reference>
<keyword evidence="5" id="KW-1185">Reference proteome</keyword>